<dbReference type="Proteomes" id="UP001416393">
    <property type="component" value="Unassembled WGS sequence"/>
</dbReference>
<protein>
    <recommendedName>
        <fullName evidence="3">DUF4369 domain-containing protein</fullName>
    </recommendedName>
</protein>
<organism evidence="1 2">
    <name type="scientific">Mariniflexile soesokkakense</name>
    <dbReference type="NCBI Taxonomy" id="1343160"/>
    <lineage>
        <taxon>Bacteria</taxon>
        <taxon>Pseudomonadati</taxon>
        <taxon>Bacteroidota</taxon>
        <taxon>Flavobacteriia</taxon>
        <taxon>Flavobacteriales</taxon>
        <taxon>Flavobacteriaceae</taxon>
        <taxon>Mariniflexile</taxon>
    </lineage>
</organism>
<evidence type="ECO:0000313" key="1">
    <source>
        <dbReference type="EMBL" id="MEN3322619.1"/>
    </source>
</evidence>
<gene>
    <name evidence="1" type="ORF">VP395_02680</name>
</gene>
<comment type="caution">
    <text evidence="1">The sequence shown here is derived from an EMBL/GenBank/DDBJ whole genome shotgun (WGS) entry which is preliminary data.</text>
</comment>
<dbReference type="EMBL" id="JAZHYP010000001">
    <property type="protein sequence ID" value="MEN3322619.1"/>
    <property type="molecule type" value="Genomic_DNA"/>
</dbReference>
<keyword evidence="2" id="KW-1185">Reference proteome</keyword>
<reference evidence="1 2" key="1">
    <citation type="submission" date="2024-01" db="EMBL/GenBank/DDBJ databases">
        <title>Mariniflexile litorale sp. nov., isolated from the shallow sediments of the Sea of Japan.</title>
        <authorList>
            <person name="Romanenko L."/>
            <person name="Bystritskaya E."/>
            <person name="Isaeva M."/>
        </authorList>
    </citation>
    <scope>NUCLEOTIDE SEQUENCE [LARGE SCALE GENOMIC DNA]</scope>
    <source>
        <strain evidence="1 2">KCTC 32427</strain>
    </source>
</reference>
<evidence type="ECO:0008006" key="3">
    <source>
        <dbReference type="Google" id="ProtNLM"/>
    </source>
</evidence>
<evidence type="ECO:0000313" key="2">
    <source>
        <dbReference type="Proteomes" id="UP001416393"/>
    </source>
</evidence>
<dbReference type="RefSeq" id="WP_346240161.1">
    <property type="nucleotide sequence ID" value="NZ_JAZHYP010000001.1"/>
</dbReference>
<sequence length="210" mass="24375">MMLKSSITFFLFFVTFFINAQYKDLTDAEIYLKSGEILKGKARLTMIEAKGGFPLSSDSKEYLIYFNTEIKQRKGTKFSPEEVEKVFFDLDLKVNGRRVKKQTAYIPVIKNEKKSKLGFAELIIDGTVKLVQRSVSNSSDNRLRIYKESLLVRDNSEAIVFNYAELKSFKKRASEYFSDCSSLVSKIEDEKYKRKDLEDLVNYYNDNCAK</sequence>
<name>A0ABV0AAV5_9FLAO</name>
<accession>A0ABV0AAV5</accession>
<proteinExistence type="predicted"/>